<comment type="catalytic activity">
    <reaction evidence="5">
        <text>a 3-(all-trans-polyprenyl)benzene-1,2-diol + S-adenosyl-L-methionine = a 2-methoxy-6-(all-trans-polyprenyl)phenol + S-adenosyl-L-homocysteine + H(+)</text>
        <dbReference type="Rhea" id="RHEA:31411"/>
        <dbReference type="Rhea" id="RHEA-COMP:9550"/>
        <dbReference type="Rhea" id="RHEA-COMP:9551"/>
        <dbReference type="ChEBI" id="CHEBI:15378"/>
        <dbReference type="ChEBI" id="CHEBI:57856"/>
        <dbReference type="ChEBI" id="CHEBI:59789"/>
        <dbReference type="ChEBI" id="CHEBI:62729"/>
        <dbReference type="ChEBI" id="CHEBI:62731"/>
        <dbReference type="EC" id="2.1.1.222"/>
    </reaction>
</comment>
<evidence type="ECO:0000256" key="3">
    <source>
        <dbReference type="ARBA" id="ARBA00022688"/>
    </source>
</evidence>
<evidence type="ECO:0000256" key="2">
    <source>
        <dbReference type="ARBA" id="ARBA00022679"/>
    </source>
</evidence>
<proteinExistence type="inferred from homology"/>
<sequence>MMQNADPKELAKFSELAHKWWDPESEFRPLHQINPLRLEWIEQCAGSLEGRQVVDVGCGGGILSEAMARRGAQVLGVDLAERSLKVAQLHAMEAGLQNVQYREIAAEALAAEMPRRFDVVTCMEMIEHVPDPGAIVEACAKLVRPGGWVFLSTLNRNPKSFLFAIVGAEYVLNLLPRGTHEYAKFIRPSELASWCRHCGLDLQHTRGLEYNPLTRRYWLSGDTSVNYMIACRKEAQ</sequence>
<gene>
    <name evidence="5" type="primary">ubiG</name>
    <name evidence="6" type="ORF">X805_10790</name>
</gene>
<comment type="similarity">
    <text evidence="5">Belongs to the methyltransferase superfamily. UbiG/COQ3 family.</text>
</comment>
<keyword evidence="1 5" id="KW-0489">Methyltransferase</keyword>
<feature type="binding site" evidence="5">
    <location>
        <position position="78"/>
    </location>
    <ligand>
        <name>S-adenosyl-L-methionine</name>
        <dbReference type="ChEBI" id="CHEBI:59789"/>
    </ligand>
</feature>
<dbReference type="GO" id="GO:0102208">
    <property type="term" value="F:2-polyprenyl-6-hydroxyphenol methylase activity"/>
    <property type="evidence" value="ECO:0007669"/>
    <property type="project" value="UniProtKB-EC"/>
</dbReference>
<dbReference type="AlphaFoldDB" id="A0A059KQ66"/>
<evidence type="ECO:0000256" key="5">
    <source>
        <dbReference type="HAMAP-Rule" id="MF_00472"/>
    </source>
</evidence>
<feature type="binding site" evidence="5">
    <location>
        <position position="123"/>
    </location>
    <ligand>
        <name>S-adenosyl-L-methionine</name>
        <dbReference type="ChEBI" id="CHEBI:59789"/>
    </ligand>
</feature>
<evidence type="ECO:0000256" key="4">
    <source>
        <dbReference type="ARBA" id="ARBA00022691"/>
    </source>
</evidence>
<dbReference type="STRING" id="34103.SAMN05421778_101212"/>
<keyword evidence="7" id="KW-1185">Reference proteome</keyword>
<name>A0A059KQ66_9BURK</name>
<protein>
    <recommendedName>
        <fullName evidence="5">Ubiquinone biosynthesis O-methyltransferase</fullName>
    </recommendedName>
    <alternativeName>
        <fullName evidence="5">2-polyprenyl-6-hydroxyphenol methylase</fullName>
        <ecNumber evidence="5">2.1.1.222</ecNumber>
    </alternativeName>
    <alternativeName>
        <fullName evidence="5">3-demethylubiquinone 3-O-methyltransferase</fullName>
        <ecNumber evidence="5">2.1.1.64</ecNumber>
    </alternativeName>
</protein>
<dbReference type="Proteomes" id="UP000026714">
    <property type="component" value="Unassembled WGS sequence"/>
</dbReference>
<dbReference type="PANTHER" id="PTHR43464">
    <property type="entry name" value="METHYLTRANSFERASE"/>
    <property type="match status" value="1"/>
</dbReference>
<dbReference type="eggNOG" id="COG2227">
    <property type="taxonomic scope" value="Bacteria"/>
</dbReference>
<evidence type="ECO:0000256" key="1">
    <source>
        <dbReference type="ARBA" id="ARBA00022603"/>
    </source>
</evidence>
<keyword evidence="3 5" id="KW-0831">Ubiquinone biosynthesis</keyword>
<organism evidence="6 7">
    <name type="scientific">Sphaerotilus natans subsp. natans DSM 6575</name>
    <dbReference type="NCBI Taxonomy" id="1286631"/>
    <lineage>
        <taxon>Bacteria</taxon>
        <taxon>Pseudomonadati</taxon>
        <taxon>Pseudomonadota</taxon>
        <taxon>Betaproteobacteria</taxon>
        <taxon>Burkholderiales</taxon>
        <taxon>Sphaerotilaceae</taxon>
        <taxon>Sphaerotilus</taxon>
    </lineage>
</organism>
<comment type="function">
    <text evidence="5">O-methyltransferase that catalyzes the 2 O-methylation steps in the ubiquinone biosynthetic pathway.</text>
</comment>
<dbReference type="GO" id="GO:0061542">
    <property type="term" value="F:3-demethylubiquinol 3-O-methyltransferase activity"/>
    <property type="evidence" value="ECO:0007669"/>
    <property type="project" value="UniProtKB-UniRule"/>
</dbReference>
<dbReference type="EC" id="2.1.1.222" evidence="5"/>
<keyword evidence="4 5" id="KW-0949">S-adenosyl-L-methionine</keyword>
<dbReference type="NCBIfam" id="TIGR01983">
    <property type="entry name" value="UbiG"/>
    <property type="match status" value="1"/>
</dbReference>
<dbReference type="InterPro" id="IPR010233">
    <property type="entry name" value="UbiG_MeTrfase"/>
</dbReference>
<dbReference type="UniPathway" id="UPA00232"/>
<reference evidence="6 7" key="1">
    <citation type="journal article" date="2014" name="FEMS Microbiol. Ecol.">
        <title>Sphaerotilus natans encrusted with nanoball-shaped Fe(III) oxide minerals formed by nitrate-reducing mixotrophic Fe(II) oxidation.</title>
        <authorList>
            <person name="Park S."/>
            <person name="Kim D.H."/>
            <person name="Lee J.H."/>
            <person name="Hur H.G."/>
        </authorList>
    </citation>
    <scope>NUCLEOTIDE SEQUENCE [LARGE SCALE GENOMIC DNA]</scope>
    <source>
        <strain evidence="6 7">DSM 6575</strain>
    </source>
</reference>
<dbReference type="EC" id="2.1.1.64" evidence="5"/>
<evidence type="ECO:0000313" key="6">
    <source>
        <dbReference type="EMBL" id="KDB53243.1"/>
    </source>
</evidence>
<evidence type="ECO:0000313" key="7">
    <source>
        <dbReference type="Proteomes" id="UP000026714"/>
    </source>
</evidence>
<dbReference type="SUPFAM" id="SSF53335">
    <property type="entry name" value="S-adenosyl-L-methionine-dependent methyltransferases"/>
    <property type="match status" value="1"/>
</dbReference>
<dbReference type="PANTHER" id="PTHR43464:SF19">
    <property type="entry name" value="UBIQUINONE BIOSYNTHESIS O-METHYLTRANSFERASE, MITOCHONDRIAL"/>
    <property type="match status" value="1"/>
</dbReference>
<dbReference type="GO" id="GO:0010420">
    <property type="term" value="F:polyprenyldihydroxybenzoate methyltransferase activity"/>
    <property type="evidence" value="ECO:0007669"/>
    <property type="project" value="InterPro"/>
</dbReference>
<dbReference type="InterPro" id="IPR029063">
    <property type="entry name" value="SAM-dependent_MTases_sf"/>
</dbReference>
<comment type="catalytic activity">
    <reaction evidence="5">
        <text>a 3-demethylubiquinol + S-adenosyl-L-methionine = a ubiquinol + S-adenosyl-L-homocysteine + H(+)</text>
        <dbReference type="Rhea" id="RHEA:44380"/>
        <dbReference type="Rhea" id="RHEA-COMP:9566"/>
        <dbReference type="Rhea" id="RHEA-COMP:10914"/>
        <dbReference type="ChEBI" id="CHEBI:15378"/>
        <dbReference type="ChEBI" id="CHEBI:17976"/>
        <dbReference type="ChEBI" id="CHEBI:57856"/>
        <dbReference type="ChEBI" id="CHEBI:59789"/>
        <dbReference type="ChEBI" id="CHEBI:84422"/>
        <dbReference type="EC" id="2.1.1.64"/>
    </reaction>
</comment>
<dbReference type="Pfam" id="PF13489">
    <property type="entry name" value="Methyltransf_23"/>
    <property type="match status" value="1"/>
</dbReference>
<feature type="binding site" evidence="5">
    <location>
        <position position="57"/>
    </location>
    <ligand>
        <name>S-adenosyl-L-methionine</name>
        <dbReference type="ChEBI" id="CHEBI:59789"/>
    </ligand>
</feature>
<dbReference type="HAMAP" id="MF_00472">
    <property type="entry name" value="UbiG"/>
    <property type="match status" value="1"/>
</dbReference>
<dbReference type="GO" id="GO:0032259">
    <property type="term" value="P:methylation"/>
    <property type="evidence" value="ECO:0007669"/>
    <property type="project" value="UniProtKB-KW"/>
</dbReference>
<comment type="pathway">
    <text evidence="5">Cofactor biosynthesis; ubiquinone biosynthesis.</text>
</comment>
<keyword evidence="6" id="KW-0830">Ubiquinone</keyword>
<accession>A0A059KQ66</accession>
<comment type="caution">
    <text evidence="6">The sequence shown here is derived from an EMBL/GenBank/DDBJ whole genome shotgun (WGS) entry which is preliminary data.</text>
</comment>
<dbReference type="CDD" id="cd02440">
    <property type="entry name" value="AdoMet_MTases"/>
    <property type="match status" value="1"/>
</dbReference>
<dbReference type="FunFam" id="3.40.50.150:FF:000028">
    <property type="entry name" value="Ubiquinone biosynthesis O-methyltransferase"/>
    <property type="match status" value="1"/>
</dbReference>
<dbReference type="PATRIC" id="fig|1286631.3.peg.1067"/>
<keyword evidence="2 5" id="KW-0808">Transferase</keyword>
<dbReference type="EMBL" id="AZRA01000027">
    <property type="protein sequence ID" value="KDB53243.1"/>
    <property type="molecule type" value="Genomic_DNA"/>
</dbReference>
<dbReference type="Gene3D" id="3.40.50.150">
    <property type="entry name" value="Vaccinia Virus protein VP39"/>
    <property type="match status" value="1"/>
</dbReference>
<feature type="binding site" evidence="5">
    <location>
        <position position="37"/>
    </location>
    <ligand>
        <name>S-adenosyl-L-methionine</name>
        <dbReference type="ChEBI" id="CHEBI:59789"/>
    </ligand>
</feature>